<keyword evidence="4" id="KW-1185">Reference proteome</keyword>
<feature type="region of interest" description="Disordered" evidence="1">
    <location>
        <begin position="46"/>
        <end position="121"/>
    </location>
</feature>
<name>L1ICT0_GUITC</name>
<evidence type="ECO:0000313" key="3">
    <source>
        <dbReference type="EnsemblProtists" id="EKX33645"/>
    </source>
</evidence>
<reference evidence="2 4" key="1">
    <citation type="journal article" date="2012" name="Nature">
        <title>Algal genomes reveal evolutionary mosaicism and the fate of nucleomorphs.</title>
        <authorList>
            <consortium name="DOE Joint Genome Institute"/>
            <person name="Curtis B.A."/>
            <person name="Tanifuji G."/>
            <person name="Burki F."/>
            <person name="Gruber A."/>
            <person name="Irimia M."/>
            <person name="Maruyama S."/>
            <person name="Arias M.C."/>
            <person name="Ball S.G."/>
            <person name="Gile G.H."/>
            <person name="Hirakawa Y."/>
            <person name="Hopkins J.F."/>
            <person name="Kuo A."/>
            <person name="Rensing S.A."/>
            <person name="Schmutz J."/>
            <person name="Symeonidi A."/>
            <person name="Elias M."/>
            <person name="Eveleigh R.J."/>
            <person name="Herman E.K."/>
            <person name="Klute M.J."/>
            <person name="Nakayama T."/>
            <person name="Obornik M."/>
            <person name="Reyes-Prieto A."/>
            <person name="Armbrust E.V."/>
            <person name="Aves S.J."/>
            <person name="Beiko R.G."/>
            <person name="Coutinho P."/>
            <person name="Dacks J.B."/>
            <person name="Durnford D.G."/>
            <person name="Fast N.M."/>
            <person name="Green B.R."/>
            <person name="Grisdale C.J."/>
            <person name="Hempel F."/>
            <person name="Henrissat B."/>
            <person name="Hoppner M.P."/>
            <person name="Ishida K."/>
            <person name="Kim E."/>
            <person name="Koreny L."/>
            <person name="Kroth P.G."/>
            <person name="Liu Y."/>
            <person name="Malik S.B."/>
            <person name="Maier U.G."/>
            <person name="McRose D."/>
            <person name="Mock T."/>
            <person name="Neilson J.A."/>
            <person name="Onodera N.T."/>
            <person name="Poole A.M."/>
            <person name="Pritham E.J."/>
            <person name="Richards T.A."/>
            <person name="Rocap G."/>
            <person name="Roy S.W."/>
            <person name="Sarai C."/>
            <person name="Schaack S."/>
            <person name="Shirato S."/>
            <person name="Slamovits C.H."/>
            <person name="Spencer D.F."/>
            <person name="Suzuki S."/>
            <person name="Worden A.Z."/>
            <person name="Zauner S."/>
            <person name="Barry K."/>
            <person name="Bell C."/>
            <person name="Bharti A.K."/>
            <person name="Crow J.A."/>
            <person name="Grimwood J."/>
            <person name="Kramer R."/>
            <person name="Lindquist E."/>
            <person name="Lucas S."/>
            <person name="Salamov A."/>
            <person name="McFadden G.I."/>
            <person name="Lane C.E."/>
            <person name="Keeling P.J."/>
            <person name="Gray M.W."/>
            <person name="Grigoriev I.V."/>
            <person name="Archibald J.M."/>
        </authorList>
    </citation>
    <scope>NUCLEOTIDE SEQUENCE</scope>
    <source>
        <strain evidence="2 4">CCMP2712</strain>
    </source>
</reference>
<dbReference type="GeneID" id="17290394"/>
<evidence type="ECO:0000313" key="4">
    <source>
        <dbReference type="Proteomes" id="UP000011087"/>
    </source>
</evidence>
<feature type="compositionally biased region" description="Acidic residues" evidence="1">
    <location>
        <begin position="66"/>
        <end position="79"/>
    </location>
</feature>
<dbReference type="Proteomes" id="UP000011087">
    <property type="component" value="Unassembled WGS sequence"/>
</dbReference>
<organism evidence="2">
    <name type="scientific">Guillardia theta (strain CCMP2712)</name>
    <name type="common">Cryptophyte</name>
    <dbReference type="NCBI Taxonomy" id="905079"/>
    <lineage>
        <taxon>Eukaryota</taxon>
        <taxon>Cryptophyceae</taxon>
        <taxon>Pyrenomonadales</taxon>
        <taxon>Geminigeraceae</taxon>
        <taxon>Guillardia</taxon>
    </lineage>
</organism>
<evidence type="ECO:0000313" key="2">
    <source>
        <dbReference type="EMBL" id="EKX33645.1"/>
    </source>
</evidence>
<reference evidence="3" key="3">
    <citation type="submission" date="2016-03" db="UniProtKB">
        <authorList>
            <consortium name="EnsemblProtists"/>
        </authorList>
    </citation>
    <scope>IDENTIFICATION</scope>
</reference>
<dbReference type="KEGG" id="gtt:GUITHDRAFT_147771"/>
<accession>L1ICT0</accession>
<evidence type="ECO:0000256" key="1">
    <source>
        <dbReference type="SAM" id="MobiDB-lite"/>
    </source>
</evidence>
<gene>
    <name evidence="2" type="ORF">GUITHDRAFT_147771</name>
</gene>
<reference evidence="4" key="2">
    <citation type="submission" date="2012-11" db="EMBL/GenBank/DDBJ databases">
        <authorList>
            <person name="Kuo A."/>
            <person name="Curtis B.A."/>
            <person name="Tanifuji G."/>
            <person name="Burki F."/>
            <person name="Gruber A."/>
            <person name="Irimia M."/>
            <person name="Maruyama S."/>
            <person name="Arias M.C."/>
            <person name="Ball S.G."/>
            <person name="Gile G.H."/>
            <person name="Hirakawa Y."/>
            <person name="Hopkins J.F."/>
            <person name="Rensing S.A."/>
            <person name="Schmutz J."/>
            <person name="Symeonidi A."/>
            <person name="Elias M."/>
            <person name="Eveleigh R.J."/>
            <person name="Herman E.K."/>
            <person name="Klute M.J."/>
            <person name="Nakayama T."/>
            <person name="Obornik M."/>
            <person name="Reyes-Prieto A."/>
            <person name="Armbrust E.V."/>
            <person name="Aves S.J."/>
            <person name="Beiko R.G."/>
            <person name="Coutinho P."/>
            <person name="Dacks J.B."/>
            <person name="Durnford D.G."/>
            <person name="Fast N.M."/>
            <person name="Green B.R."/>
            <person name="Grisdale C."/>
            <person name="Hempe F."/>
            <person name="Henrissat B."/>
            <person name="Hoppner M.P."/>
            <person name="Ishida K.-I."/>
            <person name="Kim E."/>
            <person name="Koreny L."/>
            <person name="Kroth P.G."/>
            <person name="Liu Y."/>
            <person name="Malik S.-B."/>
            <person name="Maier U.G."/>
            <person name="McRose D."/>
            <person name="Mock T."/>
            <person name="Neilson J.A."/>
            <person name="Onodera N.T."/>
            <person name="Poole A.M."/>
            <person name="Pritham E.J."/>
            <person name="Richards T.A."/>
            <person name="Rocap G."/>
            <person name="Roy S.W."/>
            <person name="Sarai C."/>
            <person name="Schaack S."/>
            <person name="Shirato S."/>
            <person name="Slamovits C.H."/>
            <person name="Spencer D.F."/>
            <person name="Suzuki S."/>
            <person name="Worden A.Z."/>
            <person name="Zauner S."/>
            <person name="Barry K."/>
            <person name="Bell C."/>
            <person name="Bharti A.K."/>
            <person name="Crow J.A."/>
            <person name="Grimwood J."/>
            <person name="Kramer R."/>
            <person name="Lindquist E."/>
            <person name="Lucas S."/>
            <person name="Salamov A."/>
            <person name="McFadden G.I."/>
            <person name="Lane C.E."/>
            <person name="Keeling P.J."/>
            <person name="Gray M.W."/>
            <person name="Grigoriev I.V."/>
            <person name="Archibald J.M."/>
        </authorList>
    </citation>
    <scope>NUCLEOTIDE SEQUENCE</scope>
    <source>
        <strain evidence="4">CCMP2712</strain>
    </source>
</reference>
<feature type="compositionally biased region" description="Acidic residues" evidence="1">
    <location>
        <begin position="103"/>
        <end position="120"/>
    </location>
</feature>
<protein>
    <submittedName>
        <fullName evidence="2 3">Uncharacterized protein</fullName>
    </submittedName>
</protein>
<dbReference type="AlphaFoldDB" id="L1ICT0"/>
<dbReference type="PaxDb" id="55529-EKX33645"/>
<feature type="compositionally biased region" description="Basic and acidic residues" evidence="1">
    <location>
        <begin position="46"/>
        <end position="65"/>
    </location>
</feature>
<feature type="region of interest" description="Disordered" evidence="1">
    <location>
        <begin position="204"/>
        <end position="228"/>
    </location>
</feature>
<dbReference type="EnsemblProtists" id="EKX33645">
    <property type="protein sequence ID" value="EKX33645"/>
    <property type="gene ID" value="GUITHDRAFT_147771"/>
</dbReference>
<dbReference type="EMBL" id="JH993134">
    <property type="protein sequence ID" value="EKX33645.1"/>
    <property type="molecule type" value="Genomic_DNA"/>
</dbReference>
<sequence>MSQRPKRRCVEDAMNRVREVLEWEQLDERSAQFRSAAQALEAEFERERLMRRTCPEILQEDAREDGNDDDEDEGEEDSGASEVSFDSDWYPGKKGGGFFRYDEDGESEAEDESESGEADDIITISDELADDIKTEDISDVDTDILSDTDTENLSDTETVVNCNITEITHPFSHEGSIASSNGPVERVALEADGDSFLSSQELTGNATACEDGGPLEVTSRSCLEAPEP</sequence>
<proteinExistence type="predicted"/>
<dbReference type="RefSeq" id="XP_005820625.1">
    <property type="nucleotide sequence ID" value="XM_005820568.1"/>
</dbReference>
<dbReference type="HOGENOM" id="CLU_1216732_0_0_1"/>